<dbReference type="PROSITE" id="PS50011">
    <property type="entry name" value="PROTEIN_KINASE_DOM"/>
    <property type="match status" value="1"/>
</dbReference>
<sequence length="1879" mass="216444">MSGNKSLLPISSRCSRLNSLILGRPETLAKEQKEICSAINREGLLDALFLLYDECSKETLKKKNKNINEFANKYRPIIRETKQLRVNLEDFDIKSQIGNGYFGEVHLVTEKATKDVYAMKTIKKAFVGNCQIREERDIMVLGRKSEWITRLQYAFQDRENLYLVTEYLPGGDLLGLMIRHGSFDEELARFYLAEIAIAINALHNLGFVHRDIKPENLLLDRFGHLKLADFGSAMTLSEDGSCVSVSPVGTPEYVAPELLQILSTKGNQTINKIDASCDYWSMGIIGYEMIAEKTPFQNENVFDTYSEIQSYSNDRRLMQVLEFPPDLKMSRKLKDLLQGLITKSSSRMNFDEIQDHPFFDGISWHNIREQAPPIIPTLAGEDDTSNFEDVDKSQKRLPVLKKSTFTPINMSEFSGEDLQFLGYTYVHEESSKFLRSSSKNNTSIQLESKLSNKIGDLQVTIKEQMREIKVLQKELFCAEKKASQLNSLEKLLHDAKEDAELLKKELKVKISELAASKTEIKTLKSSLKIEEEMRKKNDENAAEVMHQTYKKWERAKQISDQNYEKQIEEKNATINSLKDRVRAGEIELNSKIDECQHLNATVEKYKSMLKSSKDQVLSEKSEYEILRRQLTENYESKVQDLKSKLNTERIAQNENEKIIQDLRKRLEEAVNSGKTMMEMREKAEAEIAAIRKQLGNQMDEANRLQKDKKELEQQLQDENAKNDELRKEMLKLQEENIKRQLKLSRTITQPIQIGGDDGSSSNNNNNRGSIEGEFQSAHGSMTELNVTSTDDLRSDLVRAKENENIQRKRADNLEQVVEKLEEMVKKLSTTTVGGLLEKQNEKLEDQLKESREQAILDRQSARTANLQLWKLEKEISDMKHQQTLLNNRVERANEKCSTALHEKESIELKLKQQIDIISTKESQIIDLQKDIRNYKYELKQEREKWNENERARLQEKTEIIEKTSKIKNLEEKLLETSNKVRLLELKVSKLTDEKEILERRLTNEKHSHDNAQENITELQSELDQKTKNYELLKEAVVATENQLTIFEDLWNKEVHHNKVNCEKIDELLLKLRSRDDDIAKFKNELEKEKSLKISAESNKCQLQNELDELKEEAQNMQLRMLDLQNQLVKKQEFIYEAQENIEVTNADLHNLQKMKLNYENEIIILKEENTRILTDLYRAKEECKRLSIELKDARIDIDEMNQEKEHLKNLLSELKTHSKERDIRTEATVSQQKKLIDFLTQRVEELKSKKKRTIAEVLFGANTNTNHPPQTPTSARKENIPPPSSDNKNYKKIEEDLKRERERNQRLKENLMMTKMEIRKSASMKSPEKNITRESTIDSFIPSAPVEDSIRTITATVHADPNYKLLQENFQRESSSSPKAHHHFAMTIETASPAPNTPPTTCLACDKFILVGQPYWQCKECKLSVHRKCRGSVKSACLMNDGVITSSSETTSTSTTETLNDSRRSNGRRNMKLDDVDGIKPFDDSSSIGSGSDLILNYSGDLIINSSRFGMGWIMTSTPRINAIYELTKNVILFGCTNGLYSYHVDDNKIVQIKGINNVTYFSIKPNLTKSILIGDNGEHLFECDLRVLMNKSVQSGILEPKLNIQPIDLSIADRVEGETWHMVELHGNTEHLNDAIAIAATNSRIVILKYDSKIGRFKPVRSLDTMRAISAVLFNEHSAIVACDKFFEIDLSSYVAEEFLDMSDTSLRQTKHSQPMNIFRINSREFLLCFKEYGIFVDEYGLRAREENLQWIHEPIEFYYKNYILFIIHDQTVQMLKINNSTKKHEKDLLTDNNQSRTFVAIDSQKKFTHNGCLDQYSVNILKKVENENGYISQDLIQINAEKAFKVNLNRSMSSIISDSNTSLATLSTASSGADTIN</sequence>
<evidence type="ECO:0000313" key="22">
    <source>
        <dbReference type="Proteomes" id="UP001107558"/>
    </source>
</evidence>
<dbReference type="GO" id="GO:0015629">
    <property type="term" value="C:actin cytoskeleton"/>
    <property type="evidence" value="ECO:0007669"/>
    <property type="project" value="TreeGrafter"/>
</dbReference>
<evidence type="ECO:0000256" key="11">
    <source>
        <dbReference type="ARBA" id="ARBA00023054"/>
    </source>
</evidence>
<feature type="coiled-coil region" evidence="15">
    <location>
        <begin position="613"/>
        <end position="742"/>
    </location>
</feature>
<evidence type="ECO:0000259" key="17">
    <source>
        <dbReference type="PROSITE" id="PS50011"/>
    </source>
</evidence>
<evidence type="ECO:0000256" key="8">
    <source>
        <dbReference type="ARBA" id="ARBA00022777"/>
    </source>
</evidence>
<feature type="coiled-coil region" evidence="15">
    <location>
        <begin position="796"/>
        <end position="1042"/>
    </location>
</feature>
<dbReference type="CDD" id="cd00029">
    <property type="entry name" value="C1"/>
    <property type="match status" value="1"/>
</dbReference>
<dbReference type="OrthoDB" id="5919042at2759"/>
<dbReference type="Gene3D" id="1.10.510.10">
    <property type="entry name" value="Transferase(Phosphotransferase) domain 1"/>
    <property type="match status" value="1"/>
</dbReference>
<keyword evidence="5" id="KW-0479">Metal-binding</keyword>
<keyword evidence="8" id="KW-0418">Kinase</keyword>
<dbReference type="Pfam" id="PF00130">
    <property type="entry name" value="C1_1"/>
    <property type="match status" value="1"/>
</dbReference>
<dbReference type="EC" id="2.7.11.1" evidence="1"/>
<feature type="coiled-coil region" evidence="15">
    <location>
        <begin position="560"/>
        <end position="587"/>
    </location>
</feature>
<feature type="domain" description="AGC-kinase C-terminal" evidence="20">
    <location>
        <begin position="360"/>
        <end position="435"/>
    </location>
</feature>
<proteinExistence type="predicted"/>
<dbReference type="Gene3D" id="3.30.200.20">
    <property type="entry name" value="Phosphorylase Kinase, domain 1"/>
    <property type="match status" value="1"/>
</dbReference>
<keyword evidence="11 15" id="KW-0175">Coiled coil</keyword>
<feature type="compositionally biased region" description="Low complexity" evidence="16">
    <location>
        <begin position="758"/>
        <end position="769"/>
    </location>
</feature>
<evidence type="ECO:0000256" key="3">
    <source>
        <dbReference type="ARBA" id="ARBA00022553"/>
    </source>
</evidence>
<dbReference type="InterPro" id="IPR000961">
    <property type="entry name" value="AGC-kinase_C"/>
</dbReference>
<dbReference type="InterPro" id="IPR017441">
    <property type="entry name" value="Protein_kinase_ATP_BS"/>
</dbReference>
<evidence type="ECO:0000259" key="18">
    <source>
        <dbReference type="PROSITE" id="PS50081"/>
    </source>
</evidence>
<dbReference type="PROSITE" id="PS50081">
    <property type="entry name" value="ZF_DAG_PE_2"/>
    <property type="match status" value="1"/>
</dbReference>
<dbReference type="SMART" id="SM00109">
    <property type="entry name" value="C1"/>
    <property type="match status" value="1"/>
</dbReference>
<dbReference type="Gene3D" id="3.30.60.20">
    <property type="match status" value="1"/>
</dbReference>
<keyword evidence="9" id="KW-0862">Zinc</keyword>
<feature type="coiled-coil region" evidence="15">
    <location>
        <begin position="1078"/>
        <end position="1256"/>
    </location>
</feature>
<accession>A0A9J6CPU8</accession>
<evidence type="ECO:0000256" key="12">
    <source>
        <dbReference type="ARBA" id="ARBA00047899"/>
    </source>
</evidence>
<dbReference type="GO" id="GO:0004674">
    <property type="term" value="F:protein serine/threonine kinase activity"/>
    <property type="evidence" value="ECO:0007669"/>
    <property type="project" value="UniProtKB-KW"/>
</dbReference>
<evidence type="ECO:0000256" key="2">
    <source>
        <dbReference type="ARBA" id="ARBA00022527"/>
    </source>
</evidence>
<evidence type="ECO:0000256" key="5">
    <source>
        <dbReference type="ARBA" id="ARBA00022723"/>
    </source>
</evidence>
<feature type="domain" description="CNH" evidence="19">
    <location>
        <begin position="1518"/>
        <end position="1806"/>
    </location>
</feature>
<keyword evidence="6 14" id="KW-0547">Nucleotide-binding</keyword>
<dbReference type="PANTHER" id="PTHR22988:SF71">
    <property type="entry name" value="CITRON RHO-INTERACTING KINASE"/>
    <property type="match status" value="1"/>
</dbReference>
<keyword evidence="4" id="KW-0808">Transferase</keyword>
<dbReference type="GO" id="GO:0031032">
    <property type="term" value="P:actomyosin structure organization"/>
    <property type="evidence" value="ECO:0007669"/>
    <property type="project" value="TreeGrafter"/>
</dbReference>
<dbReference type="SUPFAM" id="SSF57889">
    <property type="entry name" value="Cysteine-rich domain"/>
    <property type="match status" value="1"/>
</dbReference>
<gene>
    <name evidence="21" type="ORF">PVAND_013162</name>
</gene>
<feature type="domain" description="Protein kinase" evidence="17">
    <location>
        <begin position="91"/>
        <end position="359"/>
    </location>
</feature>
<dbReference type="PROSITE" id="PS00108">
    <property type="entry name" value="PROTEIN_KINASE_ST"/>
    <property type="match status" value="1"/>
</dbReference>
<dbReference type="GO" id="GO:0005524">
    <property type="term" value="F:ATP binding"/>
    <property type="evidence" value="ECO:0007669"/>
    <property type="project" value="UniProtKB-UniRule"/>
</dbReference>
<feature type="coiled-coil region" evidence="15">
    <location>
        <begin position="454"/>
        <end position="516"/>
    </location>
</feature>
<dbReference type="InterPro" id="IPR050839">
    <property type="entry name" value="Rho-assoc_Ser/Thr_Kinase"/>
</dbReference>
<evidence type="ECO:0000256" key="1">
    <source>
        <dbReference type="ARBA" id="ARBA00012513"/>
    </source>
</evidence>
<dbReference type="PANTHER" id="PTHR22988">
    <property type="entry name" value="MYOTONIC DYSTROPHY S/T KINASE-RELATED"/>
    <property type="match status" value="1"/>
</dbReference>
<keyword evidence="7" id="KW-0863">Zinc-finger</keyword>
<evidence type="ECO:0000256" key="6">
    <source>
        <dbReference type="ARBA" id="ARBA00022741"/>
    </source>
</evidence>
<dbReference type="InterPro" id="IPR001180">
    <property type="entry name" value="CNH_dom"/>
</dbReference>
<evidence type="ECO:0000256" key="9">
    <source>
        <dbReference type="ARBA" id="ARBA00022833"/>
    </source>
</evidence>
<comment type="catalytic activity">
    <reaction evidence="12">
        <text>L-threonyl-[protein] + ATP = O-phospho-L-threonyl-[protein] + ADP + H(+)</text>
        <dbReference type="Rhea" id="RHEA:46608"/>
        <dbReference type="Rhea" id="RHEA-COMP:11060"/>
        <dbReference type="Rhea" id="RHEA-COMP:11605"/>
        <dbReference type="ChEBI" id="CHEBI:15378"/>
        <dbReference type="ChEBI" id="CHEBI:30013"/>
        <dbReference type="ChEBI" id="CHEBI:30616"/>
        <dbReference type="ChEBI" id="CHEBI:61977"/>
        <dbReference type="ChEBI" id="CHEBI:456216"/>
        <dbReference type="EC" id="2.7.11.1"/>
    </reaction>
</comment>
<comment type="catalytic activity">
    <reaction evidence="13">
        <text>L-seryl-[protein] + ATP = O-phospho-L-seryl-[protein] + ADP + H(+)</text>
        <dbReference type="Rhea" id="RHEA:17989"/>
        <dbReference type="Rhea" id="RHEA-COMP:9863"/>
        <dbReference type="Rhea" id="RHEA-COMP:11604"/>
        <dbReference type="ChEBI" id="CHEBI:15378"/>
        <dbReference type="ChEBI" id="CHEBI:29999"/>
        <dbReference type="ChEBI" id="CHEBI:30616"/>
        <dbReference type="ChEBI" id="CHEBI:83421"/>
        <dbReference type="ChEBI" id="CHEBI:456216"/>
        <dbReference type="EC" id="2.7.11.1"/>
    </reaction>
</comment>
<evidence type="ECO:0000256" key="14">
    <source>
        <dbReference type="PROSITE-ProRule" id="PRU10141"/>
    </source>
</evidence>
<keyword evidence="22" id="KW-1185">Reference proteome</keyword>
<dbReference type="InterPro" id="IPR000719">
    <property type="entry name" value="Prot_kinase_dom"/>
</dbReference>
<keyword evidence="10 14" id="KW-0067">ATP-binding</keyword>
<evidence type="ECO:0000313" key="21">
    <source>
        <dbReference type="EMBL" id="KAG5683903.1"/>
    </source>
</evidence>
<dbReference type="PROSITE" id="PS51285">
    <property type="entry name" value="AGC_KINASE_CTER"/>
    <property type="match status" value="1"/>
</dbReference>
<name>A0A9J6CPU8_POLVA</name>
<evidence type="ECO:0000256" key="16">
    <source>
        <dbReference type="SAM" id="MobiDB-lite"/>
    </source>
</evidence>
<evidence type="ECO:0000259" key="20">
    <source>
        <dbReference type="PROSITE" id="PS51285"/>
    </source>
</evidence>
<dbReference type="InterPro" id="IPR002219">
    <property type="entry name" value="PKC_DAG/PE"/>
</dbReference>
<feature type="compositionally biased region" description="Basic and acidic residues" evidence="16">
    <location>
        <begin position="1288"/>
        <end position="1303"/>
    </location>
</feature>
<dbReference type="Pfam" id="PF00069">
    <property type="entry name" value="Pkinase"/>
    <property type="match status" value="1"/>
</dbReference>
<evidence type="ECO:0000256" key="13">
    <source>
        <dbReference type="ARBA" id="ARBA00048679"/>
    </source>
</evidence>
<keyword evidence="3" id="KW-0597">Phosphoprotein</keyword>
<feature type="compositionally biased region" description="Low complexity" evidence="16">
    <location>
        <begin position="1446"/>
        <end position="1458"/>
    </location>
</feature>
<dbReference type="GO" id="GO:0008270">
    <property type="term" value="F:zinc ion binding"/>
    <property type="evidence" value="ECO:0007669"/>
    <property type="project" value="UniProtKB-KW"/>
</dbReference>
<organism evidence="21 22">
    <name type="scientific">Polypedilum vanderplanki</name>
    <name type="common">Sleeping chironomid midge</name>
    <dbReference type="NCBI Taxonomy" id="319348"/>
    <lineage>
        <taxon>Eukaryota</taxon>
        <taxon>Metazoa</taxon>
        <taxon>Ecdysozoa</taxon>
        <taxon>Arthropoda</taxon>
        <taxon>Hexapoda</taxon>
        <taxon>Insecta</taxon>
        <taxon>Pterygota</taxon>
        <taxon>Neoptera</taxon>
        <taxon>Endopterygota</taxon>
        <taxon>Diptera</taxon>
        <taxon>Nematocera</taxon>
        <taxon>Chironomoidea</taxon>
        <taxon>Chironomidae</taxon>
        <taxon>Chironominae</taxon>
        <taxon>Polypedilum</taxon>
        <taxon>Polypedilum</taxon>
    </lineage>
</organism>
<evidence type="ECO:0000259" key="19">
    <source>
        <dbReference type="PROSITE" id="PS50219"/>
    </source>
</evidence>
<dbReference type="SMART" id="SM00036">
    <property type="entry name" value="CNH"/>
    <property type="match status" value="1"/>
</dbReference>
<dbReference type="SMART" id="SM00220">
    <property type="entry name" value="S_TKc"/>
    <property type="match status" value="1"/>
</dbReference>
<feature type="binding site" evidence="14">
    <location>
        <position position="124"/>
    </location>
    <ligand>
        <name>ATP</name>
        <dbReference type="ChEBI" id="CHEBI:30616"/>
    </ligand>
</feature>
<evidence type="ECO:0000256" key="15">
    <source>
        <dbReference type="SAM" id="Coils"/>
    </source>
</evidence>
<dbReference type="PROSITE" id="PS50219">
    <property type="entry name" value="CNH"/>
    <property type="match status" value="1"/>
</dbReference>
<comment type="caution">
    <text evidence="21">The sequence shown here is derived from an EMBL/GenBank/DDBJ whole genome shotgun (WGS) entry which is preliminary data.</text>
</comment>
<feature type="region of interest" description="Disordered" evidence="16">
    <location>
        <begin position="750"/>
        <end position="771"/>
    </location>
</feature>
<dbReference type="SMART" id="SM00133">
    <property type="entry name" value="S_TK_X"/>
    <property type="match status" value="1"/>
</dbReference>
<evidence type="ECO:0000256" key="10">
    <source>
        <dbReference type="ARBA" id="ARBA00022840"/>
    </source>
</evidence>
<dbReference type="SUPFAM" id="SSF56112">
    <property type="entry name" value="Protein kinase-like (PK-like)"/>
    <property type="match status" value="1"/>
</dbReference>
<keyword evidence="2" id="KW-0723">Serine/threonine-protein kinase</keyword>
<protein>
    <recommendedName>
        <fullName evidence="1">non-specific serine/threonine protein kinase</fullName>
        <ecNumber evidence="1">2.7.11.1</ecNumber>
    </recommendedName>
</protein>
<evidence type="ECO:0000256" key="4">
    <source>
        <dbReference type="ARBA" id="ARBA00022679"/>
    </source>
</evidence>
<dbReference type="Pfam" id="PF00780">
    <property type="entry name" value="CNH"/>
    <property type="match status" value="1"/>
</dbReference>
<feature type="region of interest" description="Disordered" evidence="16">
    <location>
        <begin position="1446"/>
        <end position="1474"/>
    </location>
</feature>
<dbReference type="Proteomes" id="UP001107558">
    <property type="component" value="Chromosome 1"/>
</dbReference>
<dbReference type="GO" id="GO:0005737">
    <property type="term" value="C:cytoplasm"/>
    <property type="evidence" value="ECO:0007669"/>
    <property type="project" value="TreeGrafter"/>
</dbReference>
<dbReference type="PROSITE" id="PS00107">
    <property type="entry name" value="PROTEIN_KINASE_ATP"/>
    <property type="match status" value="1"/>
</dbReference>
<dbReference type="InterPro" id="IPR011009">
    <property type="entry name" value="Kinase-like_dom_sf"/>
</dbReference>
<dbReference type="InterPro" id="IPR046349">
    <property type="entry name" value="C1-like_sf"/>
</dbReference>
<evidence type="ECO:0000256" key="7">
    <source>
        <dbReference type="ARBA" id="ARBA00022771"/>
    </source>
</evidence>
<feature type="region of interest" description="Disordered" evidence="16">
    <location>
        <begin position="1261"/>
        <end position="1303"/>
    </location>
</feature>
<dbReference type="GO" id="GO:0000281">
    <property type="term" value="P:mitotic cytokinesis"/>
    <property type="evidence" value="ECO:0007669"/>
    <property type="project" value="TreeGrafter"/>
</dbReference>
<feature type="domain" description="Phorbol-ester/DAG-type" evidence="18">
    <location>
        <begin position="1381"/>
        <end position="1437"/>
    </location>
</feature>
<dbReference type="EMBL" id="JADBJN010000001">
    <property type="protein sequence ID" value="KAG5683903.1"/>
    <property type="molecule type" value="Genomic_DNA"/>
</dbReference>
<dbReference type="InterPro" id="IPR008271">
    <property type="entry name" value="Ser/Thr_kinase_AS"/>
</dbReference>
<reference evidence="21" key="1">
    <citation type="submission" date="2021-03" db="EMBL/GenBank/DDBJ databases">
        <title>Chromosome level genome of the anhydrobiotic midge Polypedilum vanderplanki.</title>
        <authorList>
            <person name="Yoshida Y."/>
            <person name="Kikawada T."/>
            <person name="Gusev O."/>
        </authorList>
    </citation>
    <scope>NUCLEOTIDE SEQUENCE</scope>
    <source>
        <strain evidence="21">NIAS01</strain>
        <tissue evidence="21">Whole body or cell culture</tissue>
    </source>
</reference>
<dbReference type="FunFam" id="1.10.510.10:FF:000751">
    <property type="entry name" value="Non-specific serine/threonine protein kinase"/>
    <property type="match status" value="1"/>
</dbReference>